<dbReference type="Proteomes" id="UP001153269">
    <property type="component" value="Unassembled WGS sequence"/>
</dbReference>
<name>A0A9N7YGH2_PLEPL</name>
<organism evidence="2 3">
    <name type="scientific">Pleuronectes platessa</name>
    <name type="common">European plaice</name>
    <dbReference type="NCBI Taxonomy" id="8262"/>
    <lineage>
        <taxon>Eukaryota</taxon>
        <taxon>Metazoa</taxon>
        <taxon>Chordata</taxon>
        <taxon>Craniata</taxon>
        <taxon>Vertebrata</taxon>
        <taxon>Euteleostomi</taxon>
        <taxon>Actinopterygii</taxon>
        <taxon>Neopterygii</taxon>
        <taxon>Teleostei</taxon>
        <taxon>Neoteleostei</taxon>
        <taxon>Acanthomorphata</taxon>
        <taxon>Carangaria</taxon>
        <taxon>Pleuronectiformes</taxon>
        <taxon>Pleuronectoidei</taxon>
        <taxon>Pleuronectidae</taxon>
        <taxon>Pleuronectes</taxon>
    </lineage>
</organism>
<evidence type="ECO:0000256" key="1">
    <source>
        <dbReference type="SAM" id="Coils"/>
    </source>
</evidence>
<evidence type="ECO:0000313" key="2">
    <source>
        <dbReference type="EMBL" id="CAB1425732.1"/>
    </source>
</evidence>
<dbReference type="AlphaFoldDB" id="A0A9N7YGH2"/>
<accession>A0A9N7YGH2</accession>
<gene>
    <name evidence="2" type="ORF">PLEPLA_LOCUS13665</name>
</gene>
<evidence type="ECO:0000313" key="3">
    <source>
        <dbReference type="Proteomes" id="UP001153269"/>
    </source>
</evidence>
<comment type="caution">
    <text evidence="2">The sequence shown here is derived from an EMBL/GenBank/DDBJ whole genome shotgun (WGS) entry which is preliminary data.</text>
</comment>
<sequence length="279" mass="30943">MLTVLCPFEEVTRALSKHSASISEVTPLLHGLCSIIRSLHVGGLAAGEESEDESDQFMAGDDDQDATVGLGQDVAAESREKLGTAARRLAANLSKELEWRFQPIFANSTFLLATLLDPRYKASCFPDNIDVEALKRTLLHRMELCNPLATPARNTEETPDTSSTLVLSFLQKKKSAIPMRTHLPSGDVEAYLADGDISLTDDPVKYWAFFGICFGLLYVVGIGKWMQQEQEQEAEAEEEAEEEEEVEVKVKVEVEVKVKVEVEVEVKVKVEVEVEVKVE</sequence>
<proteinExistence type="predicted"/>
<dbReference type="EMBL" id="CADEAL010000829">
    <property type="protein sequence ID" value="CAB1425732.1"/>
    <property type="molecule type" value="Genomic_DNA"/>
</dbReference>
<reference evidence="2" key="1">
    <citation type="submission" date="2020-03" db="EMBL/GenBank/DDBJ databases">
        <authorList>
            <person name="Weist P."/>
        </authorList>
    </citation>
    <scope>NUCLEOTIDE SEQUENCE</scope>
</reference>
<keyword evidence="1" id="KW-0175">Coiled coil</keyword>
<feature type="coiled-coil region" evidence="1">
    <location>
        <begin position="222"/>
        <end position="253"/>
    </location>
</feature>
<keyword evidence="3" id="KW-1185">Reference proteome</keyword>
<protein>
    <submittedName>
        <fullName evidence="2">Uncharacterized protein</fullName>
    </submittedName>
</protein>